<keyword evidence="3" id="KW-1185">Reference proteome</keyword>
<protein>
    <submittedName>
        <fullName evidence="2">Uncharacterized protein</fullName>
    </submittedName>
</protein>
<gene>
    <name evidence="2" type="ORF">SAMN04489835_5516</name>
</gene>
<dbReference type="Proteomes" id="UP000182915">
    <property type="component" value="Chromosome I"/>
</dbReference>
<proteinExistence type="predicted"/>
<accession>A0A1H6LPV8</accession>
<evidence type="ECO:0000313" key="3">
    <source>
        <dbReference type="Proteomes" id="UP000182915"/>
    </source>
</evidence>
<feature type="compositionally biased region" description="Low complexity" evidence="1">
    <location>
        <begin position="34"/>
        <end position="47"/>
    </location>
</feature>
<evidence type="ECO:0000313" key="2">
    <source>
        <dbReference type="EMBL" id="SEH90697.1"/>
    </source>
</evidence>
<sequence length="219" mass="22385">MKIRGPLVTLCAAAAVGTGMWFVNVANEEPAPAARVASPAPSSAQAPAPKPAEKPAQKPAPVFPAKADYIGKIPTAAGVITLDVSVDGQKAVAYACDGNAVESWMRGNAVNGAVSLASQDKTSRLEGRLRDDTVVGTLWIGQKRWDFTAPAAQSPAGLYVYDEVGLRSSWIVDSAGAVTGVLKSIDGSTKPAPELSADGTSVIGGRTVSAVRVNGDGND</sequence>
<dbReference type="AlphaFoldDB" id="A0A1H6LPV8"/>
<name>A0A1H6LPV8_MYCRU</name>
<dbReference type="OrthoDB" id="4538973at2"/>
<dbReference type="EMBL" id="LT629971">
    <property type="protein sequence ID" value="SEH90697.1"/>
    <property type="molecule type" value="Genomic_DNA"/>
</dbReference>
<dbReference type="RefSeq" id="WP_083409899.1">
    <property type="nucleotide sequence ID" value="NZ_LT629971.1"/>
</dbReference>
<evidence type="ECO:0000256" key="1">
    <source>
        <dbReference type="SAM" id="MobiDB-lite"/>
    </source>
</evidence>
<reference evidence="3" key="1">
    <citation type="submission" date="2016-10" db="EMBL/GenBank/DDBJ databases">
        <authorList>
            <person name="Varghese N."/>
            <person name="Submissions S."/>
        </authorList>
    </citation>
    <scope>NUCLEOTIDE SEQUENCE [LARGE SCALE GENOMIC DNA]</scope>
    <source>
        <strain evidence="3">DSM 45405</strain>
    </source>
</reference>
<dbReference type="STRING" id="370526.SAMN04489835_5516"/>
<organism evidence="2 3">
    <name type="scientific">Mycolicibacterium rutilum</name>
    <name type="common">Mycobacterium rutilum</name>
    <dbReference type="NCBI Taxonomy" id="370526"/>
    <lineage>
        <taxon>Bacteria</taxon>
        <taxon>Bacillati</taxon>
        <taxon>Actinomycetota</taxon>
        <taxon>Actinomycetes</taxon>
        <taxon>Mycobacteriales</taxon>
        <taxon>Mycobacteriaceae</taxon>
        <taxon>Mycolicibacterium</taxon>
    </lineage>
</organism>
<feature type="region of interest" description="Disordered" evidence="1">
    <location>
        <begin position="34"/>
        <end position="60"/>
    </location>
</feature>